<dbReference type="KEGG" id="pxu:106125091"/>
<sequence length="489" mass="51571">MFTKILALSAVLAVSAAGLLPQAHYSSAAAVSSQSIVRHDQPQAIHAAPVAIHAAPLAYQAAPIATYAAPARISAGHAVSSQTILRHEQPRASYGIAPLAYAAAPAHYAAPLISHAAPAARLIATHQDEYAHPRYDFAYSVADAHTGDNKSQHESRDGDVVHGDYSLLEADGSVRTVQYTADAHNGFNAVVSHSAPGHHAAPARAHVLALLRDYTVQCRFGIPRPAPLMPPRVYRGPPLGPRLHQERGPDDRGPKNQITVMIYQLNFIDFDIMFSKILALSAVLAVTAAGLLPQPHYSSAAAVSSQSIVRHDQPQAIHAAPVAIHAAPLAYQAAPIATYAAPARISAGHAVSSQTILRHEQPRAAYGIAPLAYAAAPAHYAAPVISHAAPVISHAAVAPRLIAAHQDEYAHPRYDFSYSVADGHTGDNKSQQESRDGDAVHGQYSLLEADGSVRTVQYTADDHSGFNAVVTNSAPAHHAAPAHAILAHH</sequence>
<dbReference type="PANTHER" id="PTHR12236:SF95">
    <property type="entry name" value="CUTICULAR PROTEIN 76BD, ISOFORM C-RELATED"/>
    <property type="match status" value="1"/>
</dbReference>
<evidence type="ECO:0000313" key="6">
    <source>
        <dbReference type="RefSeq" id="XP_013177625.1"/>
    </source>
</evidence>
<dbReference type="PROSITE" id="PS00233">
    <property type="entry name" value="CHIT_BIND_RR_1"/>
    <property type="match status" value="2"/>
</dbReference>
<evidence type="ECO:0000256" key="1">
    <source>
        <dbReference type="ARBA" id="ARBA00022460"/>
    </source>
</evidence>
<accession>A0AAJ6ZRE6</accession>
<feature type="signal peptide" evidence="5">
    <location>
        <begin position="1"/>
        <end position="18"/>
    </location>
</feature>
<dbReference type="GeneID" id="106125091"/>
<proteinExistence type="predicted"/>
<dbReference type="InterPro" id="IPR031311">
    <property type="entry name" value="CHIT_BIND_RR_consensus"/>
</dbReference>
<dbReference type="PROSITE" id="PS51155">
    <property type="entry name" value="CHIT_BIND_RR_2"/>
    <property type="match status" value="2"/>
</dbReference>
<dbReference type="AlphaFoldDB" id="A0AAJ6ZRE6"/>
<dbReference type="Proteomes" id="UP000694872">
    <property type="component" value="Unplaced"/>
</dbReference>
<evidence type="ECO:0000256" key="5">
    <source>
        <dbReference type="SAM" id="SignalP"/>
    </source>
</evidence>
<dbReference type="Pfam" id="PF00379">
    <property type="entry name" value="Chitin_bind_4"/>
    <property type="match status" value="2"/>
</dbReference>
<dbReference type="InterPro" id="IPR051217">
    <property type="entry name" value="Insect_Cuticle_Struc_Prot"/>
</dbReference>
<dbReference type="RefSeq" id="XP_013177625.1">
    <property type="nucleotide sequence ID" value="XM_013322171.1"/>
</dbReference>
<dbReference type="GO" id="GO:0042302">
    <property type="term" value="F:structural constituent of cuticle"/>
    <property type="evidence" value="ECO:0007669"/>
    <property type="project" value="UniProtKB-UniRule"/>
</dbReference>
<organism evidence="6">
    <name type="scientific">Papilio xuthus</name>
    <name type="common">Asian swallowtail butterfly</name>
    <dbReference type="NCBI Taxonomy" id="66420"/>
    <lineage>
        <taxon>Eukaryota</taxon>
        <taxon>Metazoa</taxon>
        <taxon>Ecdysozoa</taxon>
        <taxon>Arthropoda</taxon>
        <taxon>Hexapoda</taxon>
        <taxon>Insecta</taxon>
        <taxon>Pterygota</taxon>
        <taxon>Neoptera</taxon>
        <taxon>Endopterygota</taxon>
        <taxon>Lepidoptera</taxon>
        <taxon>Glossata</taxon>
        <taxon>Ditrysia</taxon>
        <taxon>Papilionoidea</taxon>
        <taxon>Papilionidae</taxon>
        <taxon>Papilioninae</taxon>
        <taxon>Papilio</taxon>
    </lineage>
</organism>
<evidence type="ECO:0000256" key="4">
    <source>
        <dbReference type="SAM" id="MobiDB-lite"/>
    </source>
</evidence>
<protein>
    <submittedName>
        <fullName evidence="6">Uncharacterized protein LOC106125091</fullName>
    </submittedName>
</protein>
<name>A0AAJ6ZRE6_PAPXU</name>
<dbReference type="GO" id="GO:0031012">
    <property type="term" value="C:extracellular matrix"/>
    <property type="evidence" value="ECO:0007669"/>
    <property type="project" value="TreeGrafter"/>
</dbReference>
<evidence type="ECO:0000256" key="2">
    <source>
        <dbReference type="ARBA" id="ARBA00022729"/>
    </source>
</evidence>
<feature type="compositionally biased region" description="Basic and acidic residues" evidence="4">
    <location>
        <begin position="424"/>
        <end position="439"/>
    </location>
</feature>
<dbReference type="PANTHER" id="PTHR12236">
    <property type="entry name" value="STRUCTURAL CONTITUENT OF CUTICLE"/>
    <property type="match status" value="1"/>
</dbReference>
<keyword evidence="2 5" id="KW-0732">Signal</keyword>
<dbReference type="PRINTS" id="PR00947">
    <property type="entry name" value="CUTICLE"/>
</dbReference>
<dbReference type="GO" id="GO:0005615">
    <property type="term" value="C:extracellular space"/>
    <property type="evidence" value="ECO:0007669"/>
    <property type="project" value="TreeGrafter"/>
</dbReference>
<dbReference type="InterPro" id="IPR000618">
    <property type="entry name" value="Insect_cuticle"/>
</dbReference>
<evidence type="ECO:0000256" key="3">
    <source>
        <dbReference type="PROSITE-ProRule" id="PRU00497"/>
    </source>
</evidence>
<keyword evidence="1 3" id="KW-0193">Cuticle</keyword>
<feature type="chain" id="PRO_5042600171" evidence="5">
    <location>
        <begin position="19"/>
        <end position="489"/>
    </location>
</feature>
<feature type="region of interest" description="Disordered" evidence="4">
    <location>
        <begin position="420"/>
        <end position="440"/>
    </location>
</feature>
<gene>
    <name evidence="6" type="primary">LOC106125091</name>
</gene>
<reference evidence="6" key="1">
    <citation type="submission" date="2025-08" db="UniProtKB">
        <authorList>
            <consortium name="RefSeq"/>
        </authorList>
    </citation>
    <scope>IDENTIFICATION</scope>
</reference>